<protein>
    <submittedName>
        <fullName evidence="2">Uncharacterized protein</fullName>
    </submittedName>
</protein>
<evidence type="ECO:0000313" key="2">
    <source>
        <dbReference type="EMBL" id="CAF1194871.1"/>
    </source>
</evidence>
<reference evidence="2" key="1">
    <citation type="submission" date="2021-02" db="EMBL/GenBank/DDBJ databases">
        <authorList>
            <person name="Nowell W R."/>
        </authorList>
    </citation>
    <scope>NUCLEOTIDE SEQUENCE</scope>
</reference>
<proteinExistence type="predicted"/>
<keyword evidence="1" id="KW-0175">Coiled coil</keyword>
<dbReference type="Proteomes" id="UP000663836">
    <property type="component" value="Unassembled WGS sequence"/>
</dbReference>
<evidence type="ECO:0000313" key="3">
    <source>
        <dbReference type="EMBL" id="CAF3951875.1"/>
    </source>
</evidence>
<sequence>MTNEIPTTIDCSFQHGLMTTNRSNETLPIVIQSSTIKPTNTSITRNNPKLKRNLRDKRRATGILPDEALIVGTSNEDTLDEDEEKVFTHITESNESFDYNQTMPSSNCSTPMFTVSRIQPSFENLSISEKTDSYIRTSSPSLKNNSDLVTKNFRPEKFIVHRVEQQTSDDDSVKLKSRQFEERILTLESRLYDKDIIIHDLQRKLDKMTRELTDAKEQIYILHQEKLTLIKAFSALQDNKPLSEDVSIHSKFT</sequence>
<evidence type="ECO:0000256" key="1">
    <source>
        <dbReference type="SAM" id="Coils"/>
    </source>
</evidence>
<comment type="caution">
    <text evidence="2">The sequence shown here is derived from an EMBL/GenBank/DDBJ whole genome shotgun (WGS) entry which is preliminary data.</text>
</comment>
<organism evidence="2 4">
    <name type="scientific">Rotaria sordida</name>
    <dbReference type="NCBI Taxonomy" id="392033"/>
    <lineage>
        <taxon>Eukaryota</taxon>
        <taxon>Metazoa</taxon>
        <taxon>Spiralia</taxon>
        <taxon>Gnathifera</taxon>
        <taxon>Rotifera</taxon>
        <taxon>Eurotatoria</taxon>
        <taxon>Bdelloidea</taxon>
        <taxon>Philodinida</taxon>
        <taxon>Philodinidae</taxon>
        <taxon>Rotaria</taxon>
    </lineage>
</organism>
<accession>A0A814VZI1</accession>
<gene>
    <name evidence="3" type="ORF">JBS370_LOCUS23582</name>
    <name evidence="2" type="ORF">ZHD862_LOCUS22518</name>
</gene>
<feature type="coiled-coil region" evidence="1">
    <location>
        <begin position="198"/>
        <end position="225"/>
    </location>
</feature>
<dbReference type="EMBL" id="CAJOBD010003499">
    <property type="protein sequence ID" value="CAF3951875.1"/>
    <property type="molecule type" value="Genomic_DNA"/>
</dbReference>
<dbReference type="Proteomes" id="UP000663864">
    <property type="component" value="Unassembled WGS sequence"/>
</dbReference>
<dbReference type="EMBL" id="CAJNOT010001411">
    <property type="protein sequence ID" value="CAF1194871.1"/>
    <property type="molecule type" value="Genomic_DNA"/>
</dbReference>
<evidence type="ECO:0000313" key="4">
    <source>
        <dbReference type="Proteomes" id="UP000663864"/>
    </source>
</evidence>
<dbReference type="AlphaFoldDB" id="A0A814VZI1"/>
<name>A0A814VZI1_9BILA</name>